<evidence type="ECO:0000313" key="3">
    <source>
        <dbReference type="Proteomes" id="UP001500909"/>
    </source>
</evidence>
<comment type="caution">
    <text evidence="2">The sequence shown here is derived from an EMBL/GenBank/DDBJ whole genome shotgun (WGS) entry which is preliminary data.</text>
</comment>
<dbReference type="SUPFAM" id="SSF52540">
    <property type="entry name" value="P-loop containing nucleoside triphosphate hydrolases"/>
    <property type="match status" value="1"/>
</dbReference>
<sequence>MESPVDHGLGALAARLRALPPSCGPVRLVAVDGHAGSGKSTFAGRLAATLGEAAAGTGTGTGTGAGAEEAAATGSPRSGCPGTAVPVVHLDDLATHEELFAWDGRLREQVIEPFSAGRSARYGVYDWVEQRLARERTLAPAPIVLLEGVGAGRRALRPYLACLLWMELAEDTAWSRGRRRDGPQQAAFWDGWIPAERAHFAVDPSRPYADLLVTQGQVGYEWRARSVDAR</sequence>
<dbReference type="Proteomes" id="UP001500909">
    <property type="component" value="Unassembled WGS sequence"/>
</dbReference>
<gene>
    <name evidence="2" type="ORF">GCM10010361_50260</name>
</gene>
<evidence type="ECO:0008006" key="4">
    <source>
        <dbReference type="Google" id="ProtNLM"/>
    </source>
</evidence>
<proteinExistence type="predicted"/>
<dbReference type="EMBL" id="BAAABY010000034">
    <property type="protein sequence ID" value="GAA0479472.1"/>
    <property type="molecule type" value="Genomic_DNA"/>
</dbReference>
<evidence type="ECO:0000313" key="2">
    <source>
        <dbReference type="EMBL" id="GAA0479472.1"/>
    </source>
</evidence>
<protein>
    <recommendedName>
        <fullName evidence="4">Uridine kinase</fullName>
    </recommendedName>
</protein>
<organism evidence="2 3">
    <name type="scientific">Streptomyces olivaceiscleroticus</name>
    <dbReference type="NCBI Taxonomy" id="68245"/>
    <lineage>
        <taxon>Bacteria</taxon>
        <taxon>Bacillati</taxon>
        <taxon>Actinomycetota</taxon>
        <taxon>Actinomycetes</taxon>
        <taxon>Kitasatosporales</taxon>
        <taxon>Streptomycetaceae</taxon>
        <taxon>Streptomyces</taxon>
    </lineage>
</organism>
<accession>A0ABN1ALK6</accession>
<dbReference type="RefSeq" id="WP_346097458.1">
    <property type="nucleotide sequence ID" value="NZ_BAAABY010000034.1"/>
</dbReference>
<dbReference type="Gene3D" id="3.40.50.300">
    <property type="entry name" value="P-loop containing nucleotide triphosphate hydrolases"/>
    <property type="match status" value="1"/>
</dbReference>
<dbReference type="InterPro" id="IPR027417">
    <property type="entry name" value="P-loop_NTPase"/>
</dbReference>
<evidence type="ECO:0000256" key="1">
    <source>
        <dbReference type="SAM" id="MobiDB-lite"/>
    </source>
</evidence>
<keyword evidence="3" id="KW-1185">Reference proteome</keyword>
<name>A0ABN1ALK6_9ACTN</name>
<reference evidence="2 3" key="1">
    <citation type="journal article" date="2019" name="Int. J. Syst. Evol. Microbiol.">
        <title>The Global Catalogue of Microorganisms (GCM) 10K type strain sequencing project: providing services to taxonomists for standard genome sequencing and annotation.</title>
        <authorList>
            <consortium name="The Broad Institute Genomics Platform"/>
            <consortium name="The Broad Institute Genome Sequencing Center for Infectious Disease"/>
            <person name="Wu L."/>
            <person name="Ma J."/>
        </authorList>
    </citation>
    <scope>NUCLEOTIDE SEQUENCE [LARGE SCALE GENOMIC DNA]</scope>
    <source>
        <strain evidence="2 3">JCM 4805</strain>
    </source>
</reference>
<feature type="region of interest" description="Disordered" evidence="1">
    <location>
        <begin position="59"/>
        <end position="78"/>
    </location>
</feature>